<comment type="similarity">
    <text evidence="1">Belongs to the glycosyl hydrolase 32 family.</text>
</comment>
<dbReference type="InterPro" id="IPR023296">
    <property type="entry name" value="Glyco_hydro_beta-prop_sf"/>
</dbReference>
<dbReference type="PANTHER" id="PTHR43101">
    <property type="entry name" value="BETA-FRUCTOSIDASE"/>
    <property type="match status" value="1"/>
</dbReference>
<dbReference type="Pfam" id="PF00251">
    <property type="entry name" value="Glyco_hydro_32N"/>
    <property type="match status" value="1"/>
</dbReference>
<reference evidence="5" key="2">
    <citation type="submission" date="2014-05" db="EMBL/GenBank/DDBJ databases">
        <title>The genome and life-stage specific transcriptomes of Globodera pallida elucidate key aspects of plant parasitism by a cyst nematode.</title>
        <authorList>
            <person name="Cotton J.A."/>
            <person name="Lilley C.J."/>
            <person name="Jones L.M."/>
            <person name="Kikuchi T."/>
            <person name="Reid A.J."/>
            <person name="Thorpe P."/>
            <person name="Tsai I.J."/>
            <person name="Beasley H."/>
            <person name="Blok V."/>
            <person name="Cock P.J.A."/>
            <person name="Van den Akker S.E."/>
            <person name="Holroyd N."/>
            <person name="Hunt M."/>
            <person name="Mantelin S."/>
            <person name="Naghra H."/>
            <person name="Pain A."/>
            <person name="Palomares-Rius J.E."/>
            <person name="Zarowiecki M."/>
            <person name="Berriman M."/>
            <person name="Jones J.T."/>
            <person name="Urwin P.E."/>
        </authorList>
    </citation>
    <scope>NUCLEOTIDE SEQUENCE [LARGE SCALE GENOMIC DNA]</scope>
    <source>
        <strain evidence="5">Lindley</strain>
    </source>
</reference>
<dbReference type="SUPFAM" id="SSF75005">
    <property type="entry name" value="Arabinanase/levansucrase/invertase"/>
    <property type="match status" value="1"/>
</dbReference>
<name>A0A183BZV3_GLOPA</name>
<proteinExistence type="inferred from homology"/>
<keyword evidence="5" id="KW-1185">Reference proteome</keyword>
<evidence type="ECO:0000256" key="3">
    <source>
        <dbReference type="ARBA" id="ARBA00023295"/>
    </source>
</evidence>
<evidence type="ECO:0000313" key="6">
    <source>
        <dbReference type="WBParaSite" id="GPLIN_000614500"/>
    </source>
</evidence>
<reference evidence="6" key="3">
    <citation type="submission" date="2016-06" db="UniProtKB">
        <authorList>
            <consortium name="WormBaseParasite"/>
        </authorList>
    </citation>
    <scope>IDENTIFICATION</scope>
</reference>
<dbReference type="PANTHER" id="PTHR43101:SF1">
    <property type="entry name" value="BETA-FRUCTOSIDASE"/>
    <property type="match status" value="1"/>
</dbReference>
<accession>A0A183BZV3</accession>
<dbReference type="InterPro" id="IPR013148">
    <property type="entry name" value="Glyco_hydro_32_N"/>
</dbReference>
<evidence type="ECO:0000256" key="1">
    <source>
        <dbReference type="ARBA" id="ARBA00009902"/>
    </source>
</evidence>
<feature type="domain" description="Glycosyl hydrolase family 32 N-terminal" evidence="4">
    <location>
        <begin position="20"/>
        <end position="179"/>
    </location>
</feature>
<dbReference type="InterPro" id="IPR051214">
    <property type="entry name" value="GH32_Enzymes"/>
</dbReference>
<dbReference type="Proteomes" id="UP000050741">
    <property type="component" value="Unassembled WGS sequence"/>
</dbReference>
<dbReference type="WBParaSite" id="GPLIN_000614500">
    <property type="protein sequence ID" value="GPLIN_000614500"/>
    <property type="gene ID" value="GPLIN_000614500"/>
</dbReference>
<reference evidence="5" key="1">
    <citation type="submission" date="2013-12" db="EMBL/GenBank/DDBJ databases">
        <authorList>
            <person name="Aslett M."/>
        </authorList>
    </citation>
    <scope>NUCLEOTIDE SEQUENCE [LARGE SCALE GENOMIC DNA]</scope>
    <source>
        <strain evidence="5">Lindley</strain>
    </source>
</reference>
<evidence type="ECO:0000313" key="5">
    <source>
        <dbReference type="Proteomes" id="UP000050741"/>
    </source>
</evidence>
<organism evidence="5 6">
    <name type="scientific">Globodera pallida</name>
    <name type="common">Potato cyst nematode worm</name>
    <name type="synonym">Heterodera pallida</name>
    <dbReference type="NCBI Taxonomy" id="36090"/>
    <lineage>
        <taxon>Eukaryota</taxon>
        <taxon>Metazoa</taxon>
        <taxon>Ecdysozoa</taxon>
        <taxon>Nematoda</taxon>
        <taxon>Chromadorea</taxon>
        <taxon>Rhabditida</taxon>
        <taxon>Tylenchina</taxon>
        <taxon>Tylenchomorpha</taxon>
        <taxon>Tylenchoidea</taxon>
        <taxon>Heteroderidae</taxon>
        <taxon>Heteroderinae</taxon>
        <taxon>Globodera</taxon>
    </lineage>
</organism>
<evidence type="ECO:0000256" key="2">
    <source>
        <dbReference type="ARBA" id="ARBA00022801"/>
    </source>
</evidence>
<keyword evidence="2" id="KW-0378">Hydrolase</keyword>
<dbReference type="Gene3D" id="2.115.10.20">
    <property type="entry name" value="Glycosyl hydrolase domain, family 43"/>
    <property type="match status" value="1"/>
</dbReference>
<dbReference type="GO" id="GO:0016798">
    <property type="term" value="F:hydrolase activity, acting on glycosyl bonds"/>
    <property type="evidence" value="ECO:0007669"/>
    <property type="project" value="UniProtKB-KW"/>
</dbReference>
<protein>
    <submittedName>
        <fullName evidence="6">Glyco_hydro_32N domain-containing protein</fullName>
    </submittedName>
</protein>
<evidence type="ECO:0000259" key="4">
    <source>
        <dbReference type="Pfam" id="PF00251"/>
    </source>
</evidence>
<sequence>MYCMHCNGIMLGFPTVDPPLGNSFHDPVVFLGPGGYYYMTVGVERKDGSAGVVLLYKNKNKRADQLDRDWQYQGVLYEDNRDGLQMCECPILIAMGDPLNANTEWVLSYVSDKGSFSVLGKDAEGRERMNPLFVGHFDGRKFQHRFEQKMDFVGGSFAYQGFYDKQSGRTYLIGWISDISWVGATSHTLPKAIFFE</sequence>
<keyword evidence="3" id="KW-0326">Glycosidase</keyword>
<dbReference type="AlphaFoldDB" id="A0A183BZV3"/>